<dbReference type="Proteomes" id="UP000237684">
    <property type="component" value="Unassembled WGS sequence"/>
</dbReference>
<dbReference type="Pfam" id="PF03167">
    <property type="entry name" value="UDG"/>
    <property type="match status" value="1"/>
</dbReference>
<protein>
    <submittedName>
        <fullName evidence="5">G/U mismatch-specific uracil-DNA glycosylase</fullName>
    </submittedName>
</protein>
<dbReference type="RefSeq" id="WP_105482871.1">
    <property type="nucleotide sequence ID" value="NZ_NIGF01000003.1"/>
</dbReference>
<dbReference type="GO" id="GO:0006285">
    <property type="term" value="P:base-excision repair, AP site formation"/>
    <property type="evidence" value="ECO:0007669"/>
    <property type="project" value="InterPro"/>
</dbReference>
<feature type="domain" description="Uracil-DNA glycosylase-like" evidence="4">
    <location>
        <begin position="2"/>
        <end position="160"/>
    </location>
</feature>
<evidence type="ECO:0000313" key="6">
    <source>
        <dbReference type="Proteomes" id="UP000237684"/>
    </source>
</evidence>
<evidence type="ECO:0000256" key="3">
    <source>
        <dbReference type="ARBA" id="ARBA00023204"/>
    </source>
</evidence>
<dbReference type="CDD" id="cd10028">
    <property type="entry name" value="UDG-F2_TDG_MUG"/>
    <property type="match status" value="1"/>
</dbReference>
<dbReference type="EMBL" id="NIGF01000003">
    <property type="protein sequence ID" value="PQV64795.1"/>
    <property type="molecule type" value="Genomic_DNA"/>
</dbReference>
<reference evidence="5 6" key="1">
    <citation type="journal article" date="2018" name="Syst. Appl. Microbiol.">
        <title>Abditibacterium utsteinense sp. nov., the first cultivated member of candidate phylum FBP, isolated from ice-free Antarctic soil samples.</title>
        <authorList>
            <person name="Tahon G."/>
            <person name="Tytgat B."/>
            <person name="Lebbe L."/>
            <person name="Carlier A."/>
            <person name="Willems A."/>
        </authorList>
    </citation>
    <scope>NUCLEOTIDE SEQUENCE [LARGE SCALE GENOMIC DNA]</scope>
    <source>
        <strain evidence="5 6">LMG 29911</strain>
    </source>
</reference>
<dbReference type="SMART" id="SM00986">
    <property type="entry name" value="UDG"/>
    <property type="match status" value="1"/>
</dbReference>
<dbReference type="InterPro" id="IPR015637">
    <property type="entry name" value="MUG/TDG"/>
</dbReference>
<keyword evidence="2" id="KW-0378">Hydrolase</keyword>
<dbReference type="GO" id="GO:0008263">
    <property type="term" value="F:pyrimidine-specific mismatch base pair DNA N-glycosylase activity"/>
    <property type="evidence" value="ECO:0007669"/>
    <property type="project" value="TreeGrafter"/>
</dbReference>
<gene>
    <name evidence="5" type="ORF">B1R32_10362</name>
</gene>
<organism evidence="5 6">
    <name type="scientific">Abditibacterium utsteinense</name>
    <dbReference type="NCBI Taxonomy" id="1960156"/>
    <lineage>
        <taxon>Bacteria</taxon>
        <taxon>Pseudomonadati</taxon>
        <taxon>Abditibacteriota</taxon>
        <taxon>Abditibacteriia</taxon>
        <taxon>Abditibacteriales</taxon>
        <taxon>Abditibacteriaceae</taxon>
        <taxon>Abditibacterium</taxon>
    </lineage>
</organism>
<accession>A0A2S8SVH0</accession>
<dbReference type="OrthoDB" id="9799921at2"/>
<keyword evidence="1" id="KW-0227">DNA damage</keyword>
<dbReference type="InterPro" id="IPR036895">
    <property type="entry name" value="Uracil-DNA_glycosylase-like_sf"/>
</dbReference>
<name>A0A2S8SVH0_9BACT</name>
<evidence type="ECO:0000256" key="2">
    <source>
        <dbReference type="ARBA" id="ARBA00022801"/>
    </source>
</evidence>
<evidence type="ECO:0000259" key="4">
    <source>
        <dbReference type="SMART" id="SM00986"/>
    </source>
</evidence>
<dbReference type="Gene3D" id="3.40.470.10">
    <property type="entry name" value="Uracil-DNA glycosylase-like domain"/>
    <property type="match status" value="1"/>
</dbReference>
<dbReference type="GO" id="GO:0004844">
    <property type="term" value="F:uracil DNA N-glycosylase activity"/>
    <property type="evidence" value="ECO:0007669"/>
    <property type="project" value="TreeGrafter"/>
</dbReference>
<dbReference type="PANTHER" id="PTHR12159">
    <property type="entry name" value="G/T AND G/U MISMATCH-SPECIFIC DNA GLYCOSYLASE"/>
    <property type="match status" value="1"/>
</dbReference>
<keyword evidence="3" id="KW-0234">DNA repair</keyword>
<proteinExistence type="predicted"/>
<sequence length="164" mass="18032">MPDIIAPGLRVLFCGINPSVYSVVVGHHFARPGNRFWPALFAGGFTPHRFSPSEDGKLLDLGFGITNVAEKSSVAAADLTREEIETGARELENRVLRFEPQVLAILGIGAYRTGFSRPKATLGLQNERIGQTQIWVLPNPSGLNAHYHPPQLARLFGELKRFAE</sequence>
<dbReference type="NCBIfam" id="NF007570">
    <property type="entry name" value="PRK10201.1"/>
    <property type="match status" value="1"/>
</dbReference>
<evidence type="ECO:0000313" key="5">
    <source>
        <dbReference type="EMBL" id="PQV64795.1"/>
    </source>
</evidence>
<keyword evidence="6" id="KW-1185">Reference proteome</keyword>
<evidence type="ECO:0000256" key="1">
    <source>
        <dbReference type="ARBA" id="ARBA00022763"/>
    </source>
</evidence>
<dbReference type="SUPFAM" id="SSF52141">
    <property type="entry name" value="Uracil-DNA glycosylase-like"/>
    <property type="match status" value="1"/>
</dbReference>
<comment type="caution">
    <text evidence="5">The sequence shown here is derived from an EMBL/GenBank/DDBJ whole genome shotgun (WGS) entry which is preliminary data.</text>
</comment>
<dbReference type="InterPro" id="IPR005122">
    <property type="entry name" value="Uracil-DNA_glycosylase-like"/>
</dbReference>
<dbReference type="PANTHER" id="PTHR12159:SF9">
    <property type="entry name" value="G_T MISMATCH-SPECIFIC THYMINE DNA GLYCOSYLASE"/>
    <property type="match status" value="1"/>
</dbReference>
<dbReference type="InParanoid" id="A0A2S8SVH0"/>
<dbReference type="SMART" id="SM00987">
    <property type="entry name" value="UreE_C"/>
    <property type="match status" value="1"/>
</dbReference>
<dbReference type="AlphaFoldDB" id="A0A2S8SVH0"/>